<accession>A0A7Z2W1C1</accession>
<protein>
    <submittedName>
        <fullName evidence="1">Uncharacterized protein</fullName>
    </submittedName>
</protein>
<dbReference type="EMBL" id="CP051685">
    <property type="protein sequence ID" value="QJE03079.1"/>
    <property type="molecule type" value="Genomic_DNA"/>
</dbReference>
<dbReference type="AlphaFoldDB" id="A0A7Z2W1C1"/>
<sequence>MRDDEFDYGPFKVGDMVELCNLTGREAHLNGRQVLILGPLEWYRGFKLYPIDLAEVKCRPGDFVGVEPGFVRRRRPPPAATGEQKIRAMFDALPVERRAPATAWQVQYDTAQALMKMGVRVRSGKWPVEVA</sequence>
<proteinExistence type="predicted"/>
<name>A0A7Z2W1C1_9BURK</name>
<evidence type="ECO:0000313" key="1">
    <source>
        <dbReference type="EMBL" id="QJE03079.1"/>
    </source>
</evidence>
<organism evidence="1 2">
    <name type="scientific">Massilia forsythiae</name>
    <dbReference type="NCBI Taxonomy" id="2728020"/>
    <lineage>
        <taxon>Bacteria</taxon>
        <taxon>Pseudomonadati</taxon>
        <taxon>Pseudomonadota</taxon>
        <taxon>Betaproteobacteria</taxon>
        <taxon>Burkholderiales</taxon>
        <taxon>Oxalobacteraceae</taxon>
        <taxon>Telluria group</taxon>
        <taxon>Massilia</taxon>
    </lineage>
</organism>
<keyword evidence="2" id="KW-1185">Reference proteome</keyword>
<gene>
    <name evidence="1" type="ORF">HH212_00005</name>
</gene>
<dbReference type="KEGG" id="mfy:HH212_00005"/>
<reference evidence="1 2" key="1">
    <citation type="submission" date="2020-04" db="EMBL/GenBank/DDBJ databases">
        <title>Genome sequencing of novel species.</title>
        <authorList>
            <person name="Heo J."/>
            <person name="Kim S.-J."/>
            <person name="Kim J.-S."/>
            <person name="Hong S.-B."/>
            <person name="Kwon S.-W."/>
        </authorList>
    </citation>
    <scope>NUCLEOTIDE SEQUENCE [LARGE SCALE GENOMIC DNA]</scope>
    <source>
        <strain evidence="1 2">GN2-R2</strain>
    </source>
</reference>
<dbReference type="RefSeq" id="WP_170205160.1">
    <property type="nucleotide sequence ID" value="NZ_CP051685.1"/>
</dbReference>
<dbReference type="Proteomes" id="UP000502415">
    <property type="component" value="Chromosome"/>
</dbReference>
<evidence type="ECO:0000313" key="2">
    <source>
        <dbReference type="Proteomes" id="UP000502415"/>
    </source>
</evidence>